<dbReference type="InterPro" id="IPR003439">
    <property type="entry name" value="ABC_transporter-like_ATP-bd"/>
</dbReference>
<dbReference type="InterPro" id="IPR036640">
    <property type="entry name" value="ABC1_TM_sf"/>
</dbReference>
<evidence type="ECO:0000313" key="11">
    <source>
        <dbReference type="EMBL" id="GAA0318772.1"/>
    </source>
</evidence>
<dbReference type="PROSITE" id="PS00211">
    <property type="entry name" value="ABC_TRANSPORTER_1"/>
    <property type="match status" value="1"/>
</dbReference>
<comment type="subcellular location">
    <subcellularLocation>
        <location evidence="1">Cell membrane</location>
        <topology evidence="1">Multi-pass membrane protein</topology>
    </subcellularLocation>
</comment>
<organism evidence="11 12">
    <name type="scientific">Streptomyces polychromogenes</name>
    <dbReference type="NCBI Taxonomy" id="67342"/>
    <lineage>
        <taxon>Bacteria</taxon>
        <taxon>Bacillati</taxon>
        <taxon>Actinomycetota</taxon>
        <taxon>Actinomycetes</taxon>
        <taxon>Kitasatosporales</taxon>
        <taxon>Streptomycetaceae</taxon>
        <taxon>Streptomyces</taxon>
    </lineage>
</organism>
<evidence type="ECO:0000256" key="6">
    <source>
        <dbReference type="ARBA" id="ARBA00023136"/>
    </source>
</evidence>
<dbReference type="InterPro" id="IPR027417">
    <property type="entry name" value="P-loop_NTPase"/>
</dbReference>
<dbReference type="Gene3D" id="3.40.50.300">
    <property type="entry name" value="P-loop containing nucleotide triphosphate hydrolases"/>
    <property type="match status" value="1"/>
</dbReference>
<feature type="domain" description="ABC transmembrane type-1" evidence="10">
    <location>
        <begin position="1"/>
        <end position="162"/>
    </location>
</feature>
<dbReference type="Pfam" id="PF00005">
    <property type="entry name" value="ABC_tran"/>
    <property type="match status" value="1"/>
</dbReference>
<protein>
    <recommendedName>
        <fullName evidence="13">ABC transporter</fullName>
    </recommendedName>
</protein>
<dbReference type="InterPro" id="IPR011527">
    <property type="entry name" value="ABC1_TM_dom"/>
</dbReference>
<evidence type="ECO:0000313" key="12">
    <source>
        <dbReference type="Proteomes" id="UP001501867"/>
    </source>
</evidence>
<evidence type="ECO:0000256" key="8">
    <source>
        <dbReference type="SAM" id="Phobius"/>
    </source>
</evidence>
<feature type="region of interest" description="Disordered" evidence="7">
    <location>
        <begin position="458"/>
        <end position="478"/>
    </location>
</feature>
<feature type="transmembrane region" description="Helical" evidence="8">
    <location>
        <begin position="98"/>
        <end position="118"/>
    </location>
</feature>
<feature type="domain" description="ABC transporter" evidence="9">
    <location>
        <begin position="214"/>
        <end position="449"/>
    </location>
</feature>
<dbReference type="SMART" id="SM00382">
    <property type="entry name" value="AAA"/>
    <property type="match status" value="1"/>
</dbReference>
<sequence>MPVAVTLTVMFRLSWQITAAALLLLPLFLLPARVMGGRLTALMRQTAACHSSLTALMTERFSAPGAGLVKLFADPEAESTGFTARATRIKELEVRSTVSQFLFVIALALVSALAVALVYGLGGYLAVTGTIRAGTVVTLALLLRELYDPLTRLAGTRLDLITALVGFERILEVLDLPPLVTEPAHPKQLPAGPLPVEFDEVTFAYPAPDQVSLASLEDAATLDTRGGEDVLRKVSFRIEPGTLTALVGPSGAGKSTLATLIPRLYDTDHGSVRIGGADVRDLSFATLRRTVGMVTQDSHLFHDTVRANLTLADPEATDEDLWHALRRARVDGLVRSLPEGLDTVVGERGHRLSGGERQRLTIARVLLARPRVVILDEATAHLDAHAEAAVQEALTEALQGRTALVIAHRLATVRAADRILVLEAGELVESGTHDALLAADGAYARLYRTQFAEPADIGGAVSVPAPPHRTPDAALTRP</sequence>
<evidence type="ECO:0000256" key="7">
    <source>
        <dbReference type="SAM" id="MobiDB-lite"/>
    </source>
</evidence>
<keyword evidence="4" id="KW-0067">ATP-binding</keyword>
<evidence type="ECO:0000256" key="2">
    <source>
        <dbReference type="ARBA" id="ARBA00022692"/>
    </source>
</evidence>
<keyword evidence="12" id="KW-1185">Reference proteome</keyword>
<dbReference type="PANTHER" id="PTHR24221:SF654">
    <property type="entry name" value="ATP-BINDING CASSETTE SUB-FAMILY B MEMBER 6"/>
    <property type="match status" value="1"/>
</dbReference>
<evidence type="ECO:0008006" key="13">
    <source>
        <dbReference type="Google" id="ProtNLM"/>
    </source>
</evidence>
<feature type="transmembrane region" description="Helical" evidence="8">
    <location>
        <begin position="13"/>
        <end position="34"/>
    </location>
</feature>
<dbReference type="SUPFAM" id="SSF90123">
    <property type="entry name" value="ABC transporter transmembrane region"/>
    <property type="match status" value="1"/>
</dbReference>
<dbReference type="PROSITE" id="PS50893">
    <property type="entry name" value="ABC_TRANSPORTER_2"/>
    <property type="match status" value="1"/>
</dbReference>
<comment type="caution">
    <text evidence="11">The sequence shown here is derived from an EMBL/GenBank/DDBJ whole genome shotgun (WGS) entry which is preliminary data.</text>
</comment>
<dbReference type="InterPro" id="IPR003593">
    <property type="entry name" value="AAA+_ATPase"/>
</dbReference>
<evidence type="ECO:0000256" key="1">
    <source>
        <dbReference type="ARBA" id="ARBA00004651"/>
    </source>
</evidence>
<keyword evidence="6 8" id="KW-0472">Membrane</keyword>
<evidence type="ECO:0000256" key="4">
    <source>
        <dbReference type="ARBA" id="ARBA00022840"/>
    </source>
</evidence>
<keyword evidence="3" id="KW-0547">Nucleotide-binding</keyword>
<keyword evidence="5 8" id="KW-1133">Transmembrane helix</keyword>
<evidence type="ECO:0000256" key="5">
    <source>
        <dbReference type="ARBA" id="ARBA00022989"/>
    </source>
</evidence>
<dbReference type="InterPro" id="IPR017871">
    <property type="entry name" value="ABC_transporter-like_CS"/>
</dbReference>
<evidence type="ECO:0000259" key="9">
    <source>
        <dbReference type="PROSITE" id="PS50893"/>
    </source>
</evidence>
<dbReference type="InterPro" id="IPR039421">
    <property type="entry name" value="Type_1_exporter"/>
</dbReference>
<name>A0ABP3FIF0_9ACTN</name>
<dbReference type="SUPFAM" id="SSF52540">
    <property type="entry name" value="P-loop containing nucleoside triphosphate hydrolases"/>
    <property type="match status" value="1"/>
</dbReference>
<dbReference type="Proteomes" id="UP001501867">
    <property type="component" value="Unassembled WGS sequence"/>
</dbReference>
<reference evidence="12" key="1">
    <citation type="journal article" date="2019" name="Int. J. Syst. Evol. Microbiol.">
        <title>The Global Catalogue of Microorganisms (GCM) 10K type strain sequencing project: providing services to taxonomists for standard genome sequencing and annotation.</title>
        <authorList>
            <consortium name="The Broad Institute Genomics Platform"/>
            <consortium name="The Broad Institute Genome Sequencing Center for Infectious Disease"/>
            <person name="Wu L."/>
            <person name="Ma J."/>
        </authorList>
    </citation>
    <scope>NUCLEOTIDE SEQUENCE [LARGE SCALE GENOMIC DNA]</scope>
    <source>
        <strain evidence="12">JCM 4505</strain>
    </source>
</reference>
<evidence type="ECO:0000259" key="10">
    <source>
        <dbReference type="PROSITE" id="PS50929"/>
    </source>
</evidence>
<gene>
    <name evidence="11" type="ORF">GCM10010302_67290</name>
</gene>
<dbReference type="PANTHER" id="PTHR24221">
    <property type="entry name" value="ATP-BINDING CASSETTE SUB-FAMILY B"/>
    <property type="match status" value="1"/>
</dbReference>
<accession>A0ABP3FIF0</accession>
<evidence type="ECO:0000256" key="3">
    <source>
        <dbReference type="ARBA" id="ARBA00022741"/>
    </source>
</evidence>
<dbReference type="EMBL" id="BAAABV010000028">
    <property type="protein sequence ID" value="GAA0318772.1"/>
    <property type="molecule type" value="Genomic_DNA"/>
</dbReference>
<proteinExistence type="predicted"/>
<dbReference type="PROSITE" id="PS50929">
    <property type="entry name" value="ABC_TM1F"/>
    <property type="match status" value="1"/>
</dbReference>
<dbReference type="Gene3D" id="1.20.1560.10">
    <property type="entry name" value="ABC transporter type 1, transmembrane domain"/>
    <property type="match status" value="1"/>
</dbReference>
<keyword evidence="2 8" id="KW-0812">Transmembrane</keyword>
<dbReference type="Pfam" id="PF00664">
    <property type="entry name" value="ABC_membrane"/>
    <property type="match status" value="1"/>
</dbReference>